<dbReference type="PROSITE" id="PS50090">
    <property type="entry name" value="MYB_LIKE"/>
    <property type="match status" value="1"/>
</dbReference>
<dbReference type="CDD" id="cd00167">
    <property type="entry name" value="SANT"/>
    <property type="match status" value="1"/>
</dbReference>
<organism evidence="3">
    <name type="scientific">Haptolina ericina</name>
    <dbReference type="NCBI Taxonomy" id="156174"/>
    <lineage>
        <taxon>Eukaryota</taxon>
        <taxon>Haptista</taxon>
        <taxon>Haptophyta</taxon>
        <taxon>Prymnesiophyceae</taxon>
        <taxon>Prymnesiales</taxon>
        <taxon>Prymnesiaceae</taxon>
        <taxon>Haptolina</taxon>
    </lineage>
</organism>
<name>A0A7S3AIM6_9EUKA</name>
<accession>A0A7S3AIM6</accession>
<dbReference type="InterPro" id="IPR009057">
    <property type="entry name" value="Homeodomain-like_sf"/>
</dbReference>
<dbReference type="InterPro" id="IPR017930">
    <property type="entry name" value="Myb_dom"/>
</dbReference>
<dbReference type="Pfam" id="PF00249">
    <property type="entry name" value="Myb_DNA-binding"/>
    <property type="match status" value="1"/>
</dbReference>
<dbReference type="SUPFAM" id="SSF46689">
    <property type="entry name" value="Homeodomain-like"/>
    <property type="match status" value="1"/>
</dbReference>
<sequence length="312" mass="32971">MGKQEMVAWQPQDDLTVLSLYKQLGPRWRSIAERLPGRSVASVRNRYLRMADAENKKAQGQQGRNRCQLCNELKRGHICKKKMGLVVYPARMPVLPRATAVVSTVDDTVPIASNASASSAASSIAPGLYLPTMSTDSSTMSAFHRSENTGMLGMFDDLETNADVADAGVATETSTVVTHDVATKNEAVETDAMECTQAPAPANNVPLNLCDLLTDNSLFTTSRAATSSCSGSEIQQDGHLDVAGLEAGVGRVAAARCPGVEEAALVLAHSLPNSPVERKAGFGVGVHLIAPMESSFIRHVSSPRLQPGAAAA</sequence>
<dbReference type="Gene3D" id="1.10.10.60">
    <property type="entry name" value="Homeodomain-like"/>
    <property type="match status" value="1"/>
</dbReference>
<evidence type="ECO:0008006" key="4">
    <source>
        <dbReference type="Google" id="ProtNLM"/>
    </source>
</evidence>
<gene>
    <name evidence="3" type="ORF">HERI1096_LOCUS5837</name>
</gene>
<feature type="domain" description="Myb-like" evidence="1">
    <location>
        <begin position="9"/>
        <end position="51"/>
    </location>
</feature>
<dbReference type="AlphaFoldDB" id="A0A7S3AIM6"/>
<protein>
    <recommendedName>
        <fullName evidence="4">Myb-like domain-containing protein</fullName>
    </recommendedName>
</protein>
<dbReference type="InterPro" id="IPR001005">
    <property type="entry name" value="SANT/Myb"/>
</dbReference>
<evidence type="ECO:0000313" key="3">
    <source>
        <dbReference type="EMBL" id="CAE0105179.1"/>
    </source>
</evidence>
<dbReference type="EMBL" id="HBHX01010529">
    <property type="protein sequence ID" value="CAE0105179.1"/>
    <property type="molecule type" value="Transcribed_RNA"/>
</dbReference>
<evidence type="ECO:0000259" key="2">
    <source>
        <dbReference type="PROSITE" id="PS51294"/>
    </source>
</evidence>
<evidence type="ECO:0000259" key="1">
    <source>
        <dbReference type="PROSITE" id="PS50090"/>
    </source>
</evidence>
<reference evidence="3" key="1">
    <citation type="submission" date="2021-01" db="EMBL/GenBank/DDBJ databases">
        <authorList>
            <person name="Corre E."/>
            <person name="Pelletier E."/>
            <person name="Niang G."/>
            <person name="Scheremetjew M."/>
            <person name="Finn R."/>
            <person name="Kale V."/>
            <person name="Holt S."/>
            <person name="Cochrane G."/>
            <person name="Meng A."/>
            <person name="Brown T."/>
            <person name="Cohen L."/>
        </authorList>
    </citation>
    <scope>NUCLEOTIDE SEQUENCE</scope>
    <source>
        <strain evidence="3">CCMP281</strain>
    </source>
</reference>
<dbReference type="SMART" id="SM00717">
    <property type="entry name" value="SANT"/>
    <property type="match status" value="1"/>
</dbReference>
<dbReference type="PROSITE" id="PS51294">
    <property type="entry name" value="HTH_MYB"/>
    <property type="match status" value="1"/>
</dbReference>
<feature type="domain" description="HTH myb-type" evidence="2">
    <location>
        <begin position="1"/>
        <end position="55"/>
    </location>
</feature>
<proteinExistence type="predicted"/>